<dbReference type="Pfam" id="PF00096">
    <property type="entry name" value="zf-C2H2"/>
    <property type="match status" value="5"/>
</dbReference>
<feature type="domain" description="C2H2-type" evidence="15">
    <location>
        <begin position="622"/>
        <end position="649"/>
    </location>
</feature>
<dbReference type="GO" id="GO:0005737">
    <property type="term" value="C:cytoplasm"/>
    <property type="evidence" value="ECO:0007669"/>
    <property type="project" value="UniProtKB-SubCell"/>
</dbReference>
<dbReference type="FunFam" id="3.30.160.60:FF:002100">
    <property type="entry name" value="Paternally-expressed gene 3 protein"/>
    <property type="match status" value="1"/>
</dbReference>
<keyword evidence="9 13" id="KW-0539">Nucleus</keyword>
<feature type="domain" description="C2H2-type" evidence="15">
    <location>
        <begin position="504"/>
        <end position="531"/>
    </location>
</feature>
<feature type="compositionally biased region" description="Acidic residues" evidence="14">
    <location>
        <begin position="1098"/>
        <end position="1118"/>
    </location>
</feature>
<keyword evidence="5" id="KW-0479">Metal-binding</keyword>
<dbReference type="Proteomes" id="UP000233120">
    <property type="component" value="Unassembled WGS sequence"/>
</dbReference>
<evidence type="ECO:0000256" key="6">
    <source>
        <dbReference type="ARBA" id="ARBA00022737"/>
    </source>
</evidence>
<dbReference type="FunFam" id="3.30.160.60:FF:000661">
    <property type="entry name" value="paternally-expressed gene 3 protein-like"/>
    <property type="match status" value="1"/>
</dbReference>
<dbReference type="PROSITE" id="PS00028">
    <property type="entry name" value="ZINC_FINGER_C2H2_1"/>
    <property type="match status" value="7"/>
</dbReference>
<dbReference type="InterPro" id="IPR013087">
    <property type="entry name" value="Znf_C2H2_type"/>
</dbReference>
<dbReference type="FunFam" id="3.30.160.60:FF:001328">
    <property type="entry name" value="paternally-expressed gene 3 protein"/>
    <property type="match status" value="1"/>
</dbReference>
<accession>A0A2K6CTQ4</accession>
<feature type="domain" description="C2H2-type" evidence="15">
    <location>
        <begin position="562"/>
        <end position="589"/>
    </location>
</feature>
<evidence type="ECO:0000256" key="4">
    <source>
        <dbReference type="ARBA" id="ARBA00022703"/>
    </source>
</evidence>
<dbReference type="Bgee" id="ENSMNEG00000036930">
    <property type="expression patterns" value="Expressed in pituitary gland and 12 other cell types or tissues"/>
</dbReference>
<name>A0A2K6CTQ4_MACNE</name>
<dbReference type="CDD" id="cd07936">
    <property type="entry name" value="SCAN"/>
    <property type="match status" value="1"/>
</dbReference>
<dbReference type="Pfam" id="PF02023">
    <property type="entry name" value="SCAN"/>
    <property type="match status" value="1"/>
</dbReference>
<proteinExistence type="inferred from homology"/>
<feature type="region of interest" description="Disordered" evidence="14">
    <location>
        <begin position="587"/>
        <end position="607"/>
    </location>
</feature>
<dbReference type="GO" id="GO:0005634">
    <property type="term" value="C:nucleus"/>
    <property type="evidence" value="ECO:0007669"/>
    <property type="project" value="UniProtKB-SubCell"/>
</dbReference>
<feature type="domain" description="C2H2-type" evidence="15">
    <location>
        <begin position="451"/>
        <end position="478"/>
    </location>
</feature>
<feature type="compositionally biased region" description="Basic and acidic residues" evidence="14">
    <location>
        <begin position="159"/>
        <end position="180"/>
    </location>
</feature>
<dbReference type="PROSITE" id="PS50157">
    <property type="entry name" value="ZINC_FINGER_C2H2_2"/>
    <property type="match status" value="7"/>
</dbReference>
<dbReference type="SMART" id="SM00431">
    <property type="entry name" value="SCAN"/>
    <property type="match status" value="1"/>
</dbReference>
<dbReference type="SMART" id="SM00355">
    <property type="entry name" value="ZnF_C2H2"/>
    <property type="match status" value="7"/>
</dbReference>
<feature type="region of interest" description="Disordered" evidence="14">
    <location>
        <begin position="895"/>
        <end position="925"/>
    </location>
</feature>
<evidence type="ECO:0000256" key="11">
    <source>
        <dbReference type="ARBA" id="ARBA00070224"/>
    </source>
</evidence>
<feature type="compositionally biased region" description="Acidic residues" evidence="14">
    <location>
        <begin position="1152"/>
        <end position="1193"/>
    </location>
</feature>
<keyword evidence="6" id="KW-0677">Repeat</keyword>
<keyword evidence="8" id="KW-0862">Zinc</keyword>
<feature type="domain" description="C2H2-type" evidence="15">
    <location>
        <begin position="1260"/>
        <end position="1284"/>
    </location>
</feature>
<evidence type="ECO:0000313" key="17">
    <source>
        <dbReference type="Ensembl" id="ENSMNEP00000027077.1"/>
    </source>
</evidence>
<dbReference type="GO" id="GO:0000977">
    <property type="term" value="F:RNA polymerase II transcription regulatory region sequence-specific DNA binding"/>
    <property type="evidence" value="ECO:0007669"/>
    <property type="project" value="TreeGrafter"/>
</dbReference>
<keyword evidence="4" id="KW-0053">Apoptosis</keyword>
<comment type="subcellular location">
    <subcellularLocation>
        <location evidence="1">Cytoplasm</location>
    </subcellularLocation>
    <subcellularLocation>
        <location evidence="13">Nucleus</location>
    </subcellularLocation>
</comment>
<dbReference type="GO" id="GO:0000981">
    <property type="term" value="F:DNA-binding transcription factor activity, RNA polymerase II-specific"/>
    <property type="evidence" value="ECO:0007669"/>
    <property type="project" value="TreeGrafter"/>
</dbReference>
<keyword evidence="7 12" id="KW-0863">Zinc-finger</keyword>
<dbReference type="Gene3D" id="3.30.160.60">
    <property type="entry name" value="Classic Zinc Finger"/>
    <property type="match status" value="7"/>
</dbReference>
<feature type="region of interest" description="Disordered" evidence="14">
    <location>
        <begin position="1098"/>
        <end position="1193"/>
    </location>
</feature>
<evidence type="ECO:0000256" key="3">
    <source>
        <dbReference type="ARBA" id="ARBA00022490"/>
    </source>
</evidence>
<dbReference type="FunFam" id="3.30.160.60:FF:002668">
    <property type="entry name" value="Paternally expressed 3"/>
    <property type="match status" value="1"/>
</dbReference>
<evidence type="ECO:0000256" key="9">
    <source>
        <dbReference type="ARBA" id="ARBA00023242"/>
    </source>
</evidence>
<dbReference type="InterPro" id="IPR038269">
    <property type="entry name" value="SCAN_sf"/>
</dbReference>
<feature type="compositionally biased region" description="Basic and acidic residues" evidence="14">
    <location>
        <begin position="320"/>
        <end position="334"/>
    </location>
</feature>
<reference evidence="17" key="1">
    <citation type="submission" date="2025-08" db="UniProtKB">
        <authorList>
            <consortium name="Ensembl"/>
        </authorList>
    </citation>
    <scope>IDENTIFICATION</scope>
</reference>
<comment type="subunit">
    <text evidence="10">Homodimer. Interacts with SIAH1A and SIAH2. Interacts with TRAF2.</text>
</comment>
<evidence type="ECO:0000313" key="18">
    <source>
        <dbReference type="Proteomes" id="UP000233120"/>
    </source>
</evidence>
<feature type="compositionally biased region" description="Basic and acidic residues" evidence="14">
    <location>
        <begin position="204"/>
        <end position="223"/>
    </location>
</feature>
<feature type="region of interest" description="Disordered" evidence="14">
    <location>
        <begin position="264"/>
        <end position="303"/>
    </location>
</feature>
<evidence type="ECO:0000256" key="2">
    <source>
        <dbReference type="ARBA" id="ARBA00006991"/>
    </source>
</evidence>
<comment type="similarity">
    <text evidence="2">Belongs to the krueppel C2H2-type zinc-finger protein family.</text>
</comment>
<keyword evidence="3" id="KW-0963">Cytoplasm</keyword>
<feature type="region of interest" description="Disordered" evidence="14">
    <location>
        <begin position="320"/>
        <end position="343"/>
    </location>
</feature>
<dbReference type="FunFam" id="3.30.160.60:FF:002011">
    <property type="entry name" value="Paternally-expressed gene 3 protein"/>
    <property type="match status" value="1"/>
</dbReference>
<evidence type="ECO:0000256" key="1">
    <source>
        <dbReference type="ARBA" id="ARBA00004496"/>
    </source>
</evidence>
<dbReference type="Ensembl" id="ENSMNET00000051367.1">
    <property type="protein sequence ID" value="ENSMNEP00000027077.1"/>
    <property type="gene ID" value="ENSMNEG00000036930.1"/>
</dbReference>
<dbReference type="PROSITE" id="PS50804">
    <property type="entry name" value="SCAN_BOX"/>
    <property type="match status" value="1"/>
</dbReference>
<feature type="domain" description="C2H2-type" evidence="15">
    <location>
        <begin position="964"/>
        <end position="991"/>
    </location>
</feature>
<dbReference type="InterPro" id="IPR003309">
    <property type="entry name" value="SCAN_dom"/>
</dbReference>
<reference evidence="17" key="2">
    <citation type="submission" date="2025-09" db="UniProtKB">
        <authorList>
            <consortium name="Ensembl"/>
        </authorList>
    </citation>
    <scope>IDENTIFICATION</scope>
</reference>
<dbReference type="SUPFAM" id="SSF57667">
    <property type="entry name" value="beta-beta-alpha zinc fingers"/>
    <property type="match status" value="5"/>
</dbReference>
<evidence type="ECO:0000256" key="14">
    <source>
        <dbReference type="SAM" id="MobiDB-lite"/>
    </source>
</evidence>
<evidence type="ECO:0000256" key="7">
    <source>
        <dbReference type="ARBA" id="ARBA00022771"/>
    </source>
</evidence>
<dbReference type="InterPro" id="IPR036236">
    <property type="entry name" value="Znf_C2H2_sf"/>
</dbReference>
<feature type="region of interest" description="Disordered" evidence="14">
    <location>
        <begin position="723"/>
        <end position="743"/>
    </location>
</feature>
<feature type="compositionally biased region" description="Basic and acidic residues" evidence="14">
    <location>
        <begin position="587"/>
        <end position="602"/>
    </location>
</feature>
<dbReference type="SUPFAM" id="SSF47353">
    <property type="entry name" value="Retrovirus capsid dimerization domain-like"/>
    <property type="match status" value="1"/>
</dbReference>
<evidence type="ECO:0000256" key="13">
    <source>
        <dbReference type="PROSITE-ProRule" id="PRU00187"/>
    </source>
</evidence>
<evidence type="ECO:0000256" key="12">
    <source>
        <dbReference type="PROSITE-ProRule" id="PRU00042"/>
    </source>
</evidence>
<gene>
    <name evidence="17" type="primary">PEG3</name>
</gene>
<keyword evidence="18" id="KW-1185">Reference proteome</keyword>
<evidence type="ECO:0000256" key="10">
    <source>
        <dbReference type="ARBA" id="ARBA00061988"/>
    </source>
</evidence>
<dbReference type="PANTHER" id="PTHR24381:SF293">
    <property type="entry name" value="PATERNALLY-EXPRESSED GENE 3 PROTEIN"/>
    <property type="match status" value="1"/>
</dbReference>
<dbReference type="Gene3D" id="1.10.4020.10">
    <property type="entry name" value="DNA breaking-rejoining enzymes"/>
    <property type="match status" value="1"/>
</dbReference>
<evidence type="ECO:0000259" key="16">
    <source>
        <dbReference type="PROSITE" id="PS50804"/>
    </source>
</evidence>
<organism evidence="17 18">
    <name type="scientific">Macaca nemestrina</name>
    <name type="common">Pig-tailed macaque</name>
    <dbReference type="NCBI Taxonomy" id="9545"/>
    <lineage>
        <taxon>Eukaryota</taxon>
        <taxon>Metazoa</taxon>
        <taxon>Chordata</taxon>
        <taxon>Craniata</taxon>
        <taxon>Vertebrata</taxon>
        <taxon>Euteleostomi</taxon>
        <taxon>Mammalia</taxon>
        <taxon>Eutheria</taxon>
        <taxon>Euarchontoglires</taxon>
        <taxon>Primates</taxon>
        <taxon>Haplorrhini</taxon>
        <taxon>Catarrhini</taxon>
        <taxon>Cercopithecidae</taxon>
        <taxon>Cercopithecinae</taxon>
        <taxon>Macaca</taxon>
    </lineage>
</organism>
<feature type="compositionally biased region" description="Polar residues" evidence="14">
    <location>
        <begin position="723"/>
        <end position="732"/>
    </location>
</feature>
<feature type="domain" description="SCAN box" evidence="16">
    <location>
        <begin position="46"/>
        <end position="121"/>
    </location>
</feature>
<dbReference type="GeneTree" id="ENSGT00940000162525"/>
<dbReference type="PANTHER" id="PTHR24381">
    <property type="entry name" value="ZINC FINGER PROTEIN"/>
    <property type="match status" value="1"/>
</dbReference>
<dbReference type="FunFam" id="3.30.160.60:FF:003286">
    <property type="entry name" value="Paternally-expressed gene 3 protein"/>
    <property type="match status" value="1"/>
</dbReference>
<feature type="region of interest" description="Disordered" evidence="14">
    <location>
        <begin position="129"/>
        <end position="229"/>
    </location>
</feature>
<dbReference type="GO" id="GO:0006915">
    <property type="term" value="P:apoptotic process"/>
    <property type="evidence" value="ECO:0007669"/>
    <property type="project" value="UniProtKB-KW"/>
</dbReference>
<sequence length="1284" mass="146120">TLPPKHLSATTPKKSWAPNLYELDSDLTKEPDVVIGEGPTDSQFFHQRFRNIIYVEFVGPRKTLVKLRNLCLDWLQPETRTKETIEPLVLEQCLTIIPEKLKPWVRAKKPENCEKLITLLEYYKEMYQPEDDNSSDMTSDDDMARDRGESSPPHSVRSFSDRDWDRRGRSRDMEPRDRWSYTRNPRSRMPQRDLSLPVMAKTSFEMERDDDRDSRAYESRSQDAESYQNVVDLTEDRKPHNTIQDNMENYRKLLSLVQLAEDDGHSHMTQGHSSRSKRSAYPSTSRGLKTMPEAKKSTHRRGICEDESSHGVIMEKFIKDVSRSSKSGRARESSDQSQRFPRMSDANWKDVSLHKRESVIQQRVYEGNAFRGGFRFNSTLVSRKRVLERKRRYHFDTDGKGSIHDQKGCPRKKPFECGSEMRKAVSMSNLSSLSSPSFTESQPIDFGAMPYVCDECGRSFSVISEFVEHQIMHTRENLYEYGESFIHSVAVSEVQKSQVGGKRFECKDCGETFNKSAALAEHRKIHAREYPVECKNQECEEAFMPSPTFSELQKIYGKDKFYECRVCKETFLHSSALIEHQKIHFGDDKDNERERDRERGETFRPSPTLNEFQKMYGKEKMYECKVCGETFLHSSSLKEHQKIHTRGNPFENKGKVCEETFIPGQSLKRRQKTYNKEKLYDFTDGRDAFMQSSELSEHQKIHSRKNLFEGRGYEKSVIHSGPFTESQKSHTITRPPESDEDEKAFTISSNPYENQKIPTKENVYERKSYERSVIHSLASVEAQKSHSVAGPSKPKVTAESTIQSFDAINHQRVRAGGNTSEGREYSRSVIHSLVTSKPPRSHSGNELVESNEKGECSIYISDLNDKRQKIPARENPCEGGSKDHNYGDSVIQSVSHARPQKSVPGEGSGEFKKDGEFSVPSSNVREYQKARAKKKYIEHRSNETSVIHSLPFGEQTFRPRGMLYECQECGECFGRISDLTEHQKIHDREKPSGSRNYEWSVIRSLAPTDPQTSYAQEQYAKEQAWNKFKEFRQFFATSKDLNTYQKIYDQEKSHGKESQGEKIRGAAAAAAAAAQEVEANVHVPQVVLRIQGSNVEAAEPEVEAAEPEVEAAEPEVEAAEPNGEAEGPDGEAAEPNGEAEQPNGEAEQPNGDADEPDGAGIEDPEERAEEPEGDADEPDGVGIEDPEEAEDEEIQVEEPYYDCHECTETFTSSTAFGEHLKTHASMIIFEPANAFGECSGYIEHASTSTGGANQADEKYFKCDVCGQLFSDRLSLARHQNTHTG</sequence>
<evidence type="ECO:0000259" key="15">
    <source>
        <dbReference type="PROSITE" id="PS50157"/>
    </source>
</evidence>
<evidence type="ECO:0000256" key="5">
    <source>
        <dbReference type="ARBA" id="ARBA00022723"/>
    </source>
</evidence>
<dbReference type="GO" id="GO:0008270">
    <property type="term" value="F:zinc ion binding"/>
    <property type="evidence" value="ECO:0007669"/>
    <property type="project" value="UniProtKB-KW"/>
</dbReference>
<feature type="compositionally biased region" description="Basic and acidic residues" evidence="14">
    <location>
        <begin position="292"/>
        <end position="303"/>
    </location>
</feature>
<feature type="domain" description="C2H2-type" evidence="15">
    <location>
        <begin position="1201"/>
        <end position="1224"/>
    </location>
</feature>
<evidence type="ECO:0000256" key="8">
    <source>
        <dbReference type="ARBA" id="ARBA00022833"/>
    </source>
</evidence>
<dbReference type="STRING" id="9545.ENSMNEP00000027077"/>
<dbReference type="FunFam" id="1.10.4020.10:FF:000001">
    <property type="entry name" value="zinc finger protein 263 isoform X1"/>
    <property type="match status" value="1"/>
</dbReference>
<dbReference type="Pfam" id="PF13912">
    <property type="entry name" value="zf-C2H2_6"/>
    <property type="match status" value="1"/>
</dbReference>
<protein>
    <recommendedName>
        <fullName evidence="11">Paternally-expressed gene 3 protein</fullName>
    </recommendedName>
</protein>
<feature type="compositionally biased region" description="Acidic residues" evidence="14">
    <location>
        <begin position="129"/>
        <end position="141"/>
    </location>
</feature>